<proteinExistence type="predicted"/>
<accession>A0AAX1XGT3</accession>
<dbReference type="Proteomes" id="UP000283878">
    <property type="component" value="Unassembled WGS sequence"/>
</dbReference>
<sequence length="101" mass="11378">MKIFLIVATLVQLTLLSFSKYYRSIANDVLRNAVETKGVDLLSSLDKFDYYSDLDNDLFLAAVTVWVMVLVVTKLKSISSTDMANLAICLPLFFNMILMSI</sequence>
<dbReference type="AlphaFoldDB" id="A0AAX1XGT3"/>
<organism evidence="1 2">
    <name type="scientific">Vibrio diabolicus</name>
    <dbReference type="NCBI Taxonomy" id="50719"/>
    <lineage>
        <taxon>Bacteria</taxon>
        <taxon>Pseudomonadati</taxon>
        <taxon>Pseudomonadota</taxon>
        <taxon>Gammaproteobacteria</taxon>
        <taxon>Vibrionales</taxon>
        <taxon>Vibrionaceae</taxon>
        <taxon>Vibrio</taxon>
        <taxon>Vibrio diabolicus subgroup</taxon>
    </lineage>
</organism>
<dbReference type="EMBL" id="PKPZ01000031">
    <property type="protein sequence ID" value="RPB32629.1"/>
    <property type="molecule type" value="Genomic_DNA"/>
</dbReference>
<evidence type="ECO:0000313" key="1">
    <source>
        <dbReference type="EMBL" id="RPB32629.1"/>
    </source>
</evidence>
<comment type="caution">
    <text evidence="1">The sequence shown here is derived from an EMBL/GenBank/DDBJ whole genome shotgun (WGS) entry which is preliminary data.</text>
</comment>
<protein>
    <submittedName>
        <fullName evidence="1">Uncharacterized protein</fullName>
    </submittedName>
</protein>
<dbReference type="RefSeq" id="WP_124009183.1">
    <property type="nucleotide sequence ID" value="NZ_JADKLS010000030.1"/>
</dbReference>
<name>A0AAX1XGT3_9VIBR</name>
<evidence type="ECO:0000313" key="2">
    <source>
        <dbReference type="Proteomes" id="UP000283878"/>
    </source>
</evidence>
<gene>
    <name evidence="1" type="ORF">CYQ91_23420</name>
</gene>
<reference evidence="1 2" key="1">
    <citation type="journal article" date="2018" name="AMB Express">
        <title>Occurrence and significance of pathogenicity and fitness islands in environmental vibrios.</title>
        <authorList>
            <person name="Klein S."/>
            <person name="Pipes S."/>
            <person name="Lovell C.R."/>
        </authorList>
    </citation>
    <scope>NUCLEOTIDE SEQUENCE [LARGE SCALE GENOMIC DNA]</scope>
    <source>
        <strain evidence="1 2">JBS-8-11-1</strain>
    </source>
</reference>